<keyword evidence="1" id="KW-0812">Transmembrane</keyword>
<feature type="transmembrane region" description="Helical" evidence="1">
    <location>
        <begin position="105"/>
        <end position="127"/>
    </location>
</feature>
<evidence type="ECO:0008006" key="4">
    <source>
        <dbReference type="Google" id="ProtNLM"/>
    </source>
</evidence>
<keyword evidence="3" id="KW-1185">Reference proteome</keyword>
<organism evidence="2 3">
    <name type="scientific">Luteimonas terricola</name>
    <dbReference type="NCBI Taxonomy" id="645597"/>
    <lineage>
        <taxon>Bacteria</taxon>
        <taxon>Pseudomonadati</taxon>
        <taxon>Pseudomonadota</taxon>
        <taxon>Gammaproteobacteria</taxon>
        <taxon>Lysobacterales</taxon>
        <taxon>Lysobacteraceae</taxon>
        <taxon>Luteimonas</taxon>
    </lineage>
</organism>
<evidence type="ECO:0000313" key="2">
    <source>
        <dbReference type="EMBL" id="GGK15770.1"/>
    </source>
</evidence>
<dbReference type="InterPro" id="IPR006750">
    <property type="entry name" value="YdcZ"/>
</dbReference>
<dbReference type="SUPFAM" id="SSF103481">
    <property type="entry name" value="Multidrug resistance efflux transporter EmrE"/>
    <property type="match status" value="1"/>
</dbReference>
<comment type="caution">
    <text evidence="2">The sequence shown here is derived from an EMBL/GenBank/DDBJ whole genome shotgun (WGS) entry which is preliminary data.</text>
</comment>
<feature type="transmembrane region" description="Helical" evidence="1">
    <location>
        <begin position="44"/>
        <end position="65"/>
    </location>
</feature>
<proteinExistence type="predicted"/>
<feature type="transmembrane region" description="Helical" evidence="1">
    <location>
        <begin position="12"/>
        <end position="32"/>
    </location>
</feature>
<evidence type="ECO:0000313" key="3">
    <source>
        <dbReference type="Proteomes" id="UP000599009"/>
    </source>
</evidence>
<dbReference type="PANTHER" id="PTHR34821">
    <property type="entry name" value="INNER MEMBRANE PROTEIN YDCZ"/>
    <property type="match status" value="1"/>
</dbReference>
<dbReference type="InterPro" id="IPR037185">
    <property type="entry name" value="EmrE-like"/>
</dbReference>
<dbReference type="PANTHER" id="PTHR34821:SF2">
    <property type="entry name" value="INNER MEMBRANE PROTEIN YDCZ"/>
    <property type="match status" value="1"/>
</dbReference>
<keyword evidence="1" id="KW-0472">Membrane</keyword>
<protein>
    <recommendedName>
        <fullName evidence="4">DMT family transporter</fullName>
    </recommendedName>
</protein>
<keyword evidence="1" id="KW-1133">Transmembrane helix</keyword>
<dbReference type="EMBL" id="BMME01000002">
    <property type="protein sequence ID" value="GGK15770.1"/>
    <property type="molecule type" value="Genomic_DNA"/>
</dbReference>
<feature type="transmembrane region" description="Helical" evidence="1">
    <location>
        <begin position="139"/>
        <end position="156"/>
    </location>
</feature>
<name>A0ABQ2ENX3_9GAMM</name>
<reference evidence="3" key="1">
    <citation type="journal article" date="2019" name="Int. J. Syst. Evol. Microbiol.">
        <title>The Global Catalogue of Microorganisms (GCM) 10K type strain sequencing project: providing services to taxonomists for standard genome sequencing and annotation.</title>
        <authorList>
            <consortium name="The Broad Institute Genomics Platform"/>
            <consortium name="The Broad Institute Genome Sequencing Center for Infectious Disease"/>
            <person name="Wu L."/>
            <person name="Ma J."/>
        </authorList>
    </citation>
    <scope>NUCLEOTIDE SEQUENCE [LARGE SCALE GENOMIC DNA]</scope>
    <source>
        <strain evidence="3">CGMCC 1.8985</strain>
    </source>
</reference>
<sequence length="162" mass="16992">MRHAREPAAVNPWLAMLAIVAIGAMLPLQGLVNARLATALHGPVMAAFVSFLVGSVMLGTWLLVARTPFGATPDARFPAWIWIGGVLGAVYVAVFTLLIPRVGAAAAICLAVFGQVVASMLLDHYGVLQAQRPADWTRVTGAILVLLGVLLVAAPWKAPPPL</sequence>
<dbReference type="Proteomes" id="UP000599009">
    <property type="component" value="Unassembled WGS sequence"/>
</dbReference>
<evidence type="ECO:0000256" key="1">
    <source>
        <dbReference type="SAM" id="Phobius"/>
    </source>
</evidence>
<gene>
    <name evidence="2" type="ORF">GCM10011394_26160</name>
</gene>
<dbReference type="Pfam" id="PF04657">
    <property type="entry name" value="DMT_YdcZ"/>
    <property type="match status" value="1"/>
</dbReference>
<accession>A0ABQ2ENX3</accession>
<feature type="transmembrane region" description="Helical" evidence="1">
    <location>
        <begin position="77"/>
        <end position="99"/>
    </location>
</feature>